<evidence type="ECO:0000256" key="7">
    <source>
        <dbReference type="ARBA" id="ARBA00047207"/>
    </source>
</evidence>
<dbReference type="PANTHER" id="PTHR42756:SF1">
    <property type="entry name" value="TRANSCRIPTIONAL REPRESSOR OF EMRAB OPERON"/>
    <property type="match status" value="1"/>
</dbReference>
<dbReference type="SMART" id="SM00347">
    <property type="entry name" value="HTH_MARR"/>
    <property type="match status" value="1"/>
</dbReference>
<reference evidence="9 10" key="1">
    <citation type="submission" date="2021-03" db="EMBL/GenBank/DDBJ databases">
        <title>Genomic Encyclopedia of Type Strains, Phase IV (KMG-IV): sequencing the most valuable type-strain genomes for metagenomic binning, comparative biology and taxonomic classification.</title>
        <authorList>
            <person name="Goeker M."/>
        </authorList>
    </citation>
    <scope>NUCLEOTIDE SEQUENCE [LARGE SCALE GENOMIC DNA]</scope>
    <source>
        <strain evidence="9 10">DSM 28783</strain>
    </source>
</reference>
<dbReference type="PROSITE" id="PS50995">
    <property type="entry name" value="HTH_MARR_2"/>
    <property type="match status" value="1"/>
</dbReference>
<comment type="caution">
    <text evidence="9">The sequence shown here is derived from an EMBL/GenBank/DDBJ whole genome shotgun (WGS) entry which is preliminary data.</text>
</comment>
<evidence type="ECO:0000256" key="5">
    <source>
        <dbReference type="ARBA" id="ARBA00046337"/>
    </source>
</evidence>
<evidence type="ECO:0000313" key="10">
    <source>
        <dbReference type="Proteomes" id="UP001519307"/>
    </source>
</evidence>
<evidence type="ECO:0000256" key="2">
    <source>
        <dbReference type="ARBA" id="ARBA00023015"/>
    </source>
</evidence>
<evidence type="ECO:0000256" key="1">
    <source>
        <dbReference type="ARBA" id="ARBA00004496"/>
    </source>
</evidence>
<organism evidence="9 10">
    <name type="scientific">Clostridium algifaecis</name>
    <dbReference type="NCBI Taxonomy" id="1472040"/>
    <lineage>
        <taxon>Bacteria</taxon>
        <taxon>Bacillati</taxon>
        <taxon>Bacillota</taxon>
        <taxon>Clostridia</taxon>
        <taxon>Eubacteriales</taxon>
        <taxon>Clostridiaceae</taxon>
        <taxon>Clostridium</taxon>
    </lineage>
</organism>
<comment type="similarity">
    <text evidence="5">Belongs to the SarZ family.</text>
</comment>
<keyword evidence="2" id="KW-0805">Transcription regulation</keyword>
<accession>A0ABS4KW09</accession>
<evidence type="ECO:0000256" key="3">
    <source>
        <dbReference type="ARBA" id="ARBA00023125"/>
    </source>
</evidence>
<evidence type="ECO:0000259" key="8">
    <source>
        <dbReference type="PROSITE" id="PS50995"/>
    </source>
</evidence>
<keyword evidence="10" id="KW-1185">Reference proteome</keyword>
<sequence>MSRGINVINKLLVDIFNDILEMEQKYFKYTPFKDLTISEIHTIEAIGIYKPRMMKEIAFGLDITFGTLTTAINRLVKKQYVIRKRSDIDRRIVYIELTKKGKLVYRIHKKFHFDMVNESVKGLDKDEETILISSLEKLNDFFKSKYNIKVK</sequence>
<dbReference type="EMBL" id="JAGGLM010000023">
    <property type="protein sequence ID" value="MBP2033830.1"/>
    <property type="molecule type" value="Genomic_DNA"/>
</dbReference>
<dbReference type="Proteomes" id="UP001519307">
    <property type="component" value="Unassembled WGS sequence"/>
</dbReference>
<comment type="subcellular location">
    <subcellularLocation>
        <location evidence="1">Cytoplasm</location>
    </subcellularLocation>
</comment>
<proteinExistence type="inferred from homology"/>
<dbReference type="PANTHER" id="PTHR42756">
    <property type="entry name" value="TRANSCRIPTIONAL REGULATOR, MARR"/>
    <property type="match status" value="1"/>
</dbReference>
<gene>
    <name evidence="9" type="ORF">J2Z42_002537</name>
</gene>
<name>A0ABS4KW09_9CLOT</name>
<evidence type="ECO:0000256" key="4">
    <source>
        <dbReference type="ARBA" id="ARBA00023163"/>
    </source>
</evidence>
<evidence type="ECO:0000313" key="9">
    <source>
        <dbReference type="EMBL" id="MBP2033830.1"/>
    </source>
</evidence>
<dbReference type="InterPro" id="IPR000835">
    <property type="entry name" value="HTH_MarR-typ"/>
</dbReference>
<dbReference type="InterPro" id="IPR036388">
    <property type="entry name" value="WH-like_DNA-bd_sf"/>
</dbReference>
<dbReference type="Pfam" id="PF22381">
    <property type="entry name" value="Staph_reg_Sar_Rot"/>
    <property type="match status" value="1"/>
</dbReference>
<dbReference type="RefSeq" id="WP_209703084.1">
    <property type="nucleotide sequence ID" value="NZ_JAGGLM010000023.1"/>
</dbReference>
<dbReference type="GO" id="GO:0003677">
    <property type="term" value="F:DNA binding"/>
    <property type="evidence" value="ECO:0007669"/>
    <property type="project" value="UniProtKB-KW"/>
</dbReference>
<feature type="domain" description="HTH marR-type" evidence="8">
    <location>
        <begin position="1"/>
        <end position="140"/>
    </location>
</feature>
<keyword evidence="3 9" id="KW-0238">DNA-binding</keyword>
<dbReference type="InterPro" id="IPR055166">
    <property type="entry name" value="Transc_reg_Sar_Rot_HTH"/>
</dbReference>
<dbReference type="SUPFAM" id="SSF46785">
    <property type="entry name" value="Winged helix' DNA-binding domain"/>
    <property type="match status" value="1"/>
</dbReference>
<protein>
    <recommendedName>
        <fullName evidence="6">HTH-type transcriptional regulator SarZ</fullName>
    </recommendedName>
    <alternativeName>
        <fullName evidence="7">Staphylococcal accessory regulator Z</fullName>
    </alternativeName>
</protein>
<evidence type="ECO:0000256" key="6">
    <source>
        <dbReference type="ARBA" id="ARBA00047188"/>
    </source>
</evidence>
<dbReference type="InterPro" id="IPR036390">
    <property type="entry name" value="WH_DNA-bd_sf"/>
</dbReference>
<dbReference type="Gene3D" id="1.10.10.10">
    <property type="entry name" value="Winged helix-like DNA-binding domain superfamily/Winged helix DNA-binding domain"/>
    <property type="match status" value="1"/>
</dbReference>
<keyword evidence="4" id="KW-0804">Transcription</keyword>